<feature type="non-terminal residue" evidence="2">
    <location>
        <position position="102"/>
    </location>
</feature>
<dbReference type="OrthoDB" id="687730at2759"/>
<gene>
    <name evidence="2" type="ORF">PILCRDRAFT_29602</name>
</gene>
<dbReference type="Gene3D" id="2.60.200.20">
    <property type="match status" value="1"/>
</dbReference>
<dbReference type="Proteomes" id="UP000054166">
    <property type="component" value="Unassembled WGS sequence"/>
</dbReference>
<evidence type="ECO:0000313" key="2">
    <source>
        <dbReference type="EMBL" id="KIM74754.1"/>
    </source>
</evidence>
<accession>A0A0C3F3Y7</accession>
<name>A0A0C3F3Y7_PILCF</name>
<dbReference type="Pfam" id="PF00498">
    <property type="entry name" value="FHA"/>
    <property type="match status" value="1"/>
</dbReference>
<proteinExistence type="predicted"/>
<dbReference type="HOGENOM" id="CLU_143914_0_0_1"/>
<dbReference type="STRING" id="765440.A0A0C3F3Y7"/>
<dbReference type="InterPro" id="IPR008984">
    <property type="entry name" value="SMAD_FHA_dom_sf"/>
</dbReference>
<protein>
    <recommendedName>
        <fullName evidence="1">FHA domain-containing protein</fullName>
    </recommendedName>
</protein>
<dbReference type="InParanoid" id="A0A0C3F3Y7"/>
<dbReference type="GO" id="GO:0005737">
    <property type="term" value="C:cytoplasm"/>
    <property type="evidence" value="ECO:0007669"/>
    <property type="project" value="TreeGrafter"/>
</dbReference>
<reference evidence="2 3" key="1">
    <citation type="submission" date="2014-04" db="EMBL/GenBank/DDBJ databases">
        <authorList>
            <consortium name="DOE Joint Genome Institute"/>
            <person name="Kuo A."/>
            <person name="Tarkka M."/>
            <person name="Buscot F."/>
            <person name="Kohler A."/>
            <person name="Nagy L.G."/>
            <person name="Floudas D."/>
            <person name="Copeland A."/>
            <person name="Barry K.W."/>
            <person name="Cichocki N."/>
            <person name="Veneault-Fourrey C."/>
            <person name="LaButti K."/>
            <person name="Lindquist E.A."/>
            <person name="Lipzen A."/>
            <person name="Lundell T."/>
            <person name="Morin E."/>
            <person name="Murat C."/>
            <person name="Sun H."/>
            <person name="Tunlid A."/>
            <person name="Henrissat B."/>
            <person name="Grigoriev I.V."/>
            <person name="Hibbett D.S."/>
            <person name="Martin F."/>
            <person name="Nordberg H.P."/>
            <person name="Cantor M.N."/>
            <person name="Hua S.X."/>
        </authorList>
    </citation>
    <scope>NUCLEOTIDE SEQUENCE [LARGE SCALE GENOMIC DNA]</scope>
    <source>
        <strain evidence="2 3">F 1598</strain>
    </source>
</reference>
<sequence length="102" mass="11550">GYFDSKVLSRRQGLREGEGIFIKDTQTFHGTFINGDQLSPEGLESEPYQLKSDDTVEFEIDIAREDNKTTTHHKIAPRVVCGVTEQDALIAARPELHQQQLH</sequence>
<keyword evidence="3" id="KW-1185">Reference proteome</keyword>
<dbReference type="InterPro" id="IPR000253">
    <property type="entry name" value="FHA_dom"/>
</dbReference>
<evidence type="ECO:0000259" key="1">
    <source>
        <dbReference type="Pfam" id="PF00498"/>
    </source>
</evidence>
<feature type="domain" description="FHA" evidence="1">
    <location>
        <begin position="8"/>
        <end position="58"/>
    </location>
</feature>
<dbReference type="PANTHER" id="PTHR15715">
    <property type="entry name" value="CENTROSOMAL PROTEIN OF 170 KDA"/>
    <property type="match status" value="1"/>
</dbReference>
<organism evidence="2 3">
    <name type="scientific">Piloderma croceum (strain F 1598)</name>
    <dbReference type="NCBI Taxonomy" id="765440"/>
    <lineage>
        <taxon>Eukaryota</taxon>
        <taxon>Fungi</taxon>
        <taxon>Dikarya</taxon>
        <taxon>Basidiomycota</taxon>
        <taxon>Agaricomycotina</taxon>
        <taxon>Agaricomycetes</taxon>
        <taxon>Agaricomycetidae</taxon>
        <taxon>Atheliales</taxon>
        <taxon>Atheliaceae</taxon>
        <taxon>Piloderma</taxon>
    </lineage>
</organism>
<dbReference type="InterPro" id="IPR051176">
    <property type="entry name" value="Cent_Immune-Sig_Mod"/>
</dbReference>
<dbReference type="SUPFAM" id="SSF49879">
    <property type="entry name" value="SMAD/FHA domain"/>
    <property type="match status" value="1"/>
</dbReference>
<dbReference type="PANTHER" id="PTHR15715:SF37">
    <property type="entry name" value="LD47843P"/>
    <property type="match status" value="1"/>
</dbReference>
<dbReference type="AlphaFoldDB" id="A0A0C3F3Y7"/>
<evidence type="ECO:0000313" key="3">
    <source>
        <dbReference type="Proteomes" id="UP000054166"/>
    </source>
</evidence>
<feature type="non-terminal residue" evidence="2">
    <location>
        <position position="1"/>
    </location>
</feature>
<dbReference type="EMBL" id="KN833056">
    <property type="protein sequence ID" value="KIM74754.1"/>
    <property type="molecule type" value="Genomic_DNA"/>
</dbReference>
<reference evidence="3" key="2">
    <citation type="submission" date="2015-01" db="EMBL/GenBank/DDBJ databases">
        <title>Evolutionary Origins and Diversification of the Mycorrhizal Mutualists.</title>
        <authorList>
            <consortium name="DOE Joint Genome Institute"/>
            <consortium name="Mycorrhizal Genomics Consortium"/>
            <person name="Kohler A."/>
            <person name="Kuo A."/>
            <person name="Nagy L.G."/>
            <person name="Floudas D."/>
            <person name="Copeland A."/>
            <person name="Barry K.W."/>
            <person name="Cichocki N."/>
            <person name="Veneault-Fourrey C."/>
            <person name="LaButti K."/>
            <person name="Lindquist E.A."/>
            <person name="Lipzen A."/>
            <person name="Lundell T."/>
            <person name="Morin E."/>
            <person name="Murat C."/>
            <person name="Riley R."/>
            <person name="Ohm R."/>
            <person name="Sun H."/>
            <person name="Tunlid A."/>
            <person name="Henrissat B."/>
            <person name="Grigoriev I.V."/>
            <person name="Hibbett D.S."/>
            <person name="Martin F."/>
        </authorList>
    </citation>
    <scope>NUCLEOTIDE SEQUENCE [LARGE SCALE GENOMIC DNA]</scope>
    <source>
        <strain evidence="3">F 1598</strain>
    </source>
</reference>